<evidence type="ECO:0000313" key="1">
    <source>
        <dbReference type="EMBL" id="GFO48746.1"/>
    </source>
</evidence>
<name>A0AAV4DY13_9GAST</name>
<protein>
    <submittedName>
        <fullName evidence="1">Uncharacterized protein</fullName>
    </submittedName>
</protein>
<organism evidence="1 2">
    <name type="scientific">Plakobranchus ocellatus</name>
    <dbReference type="NCBI Taxonomy" id="259542"/>
    <lineage>
        <taxon>Eukaryota</taxon>
        <taxon>Metazoa</taxon>
        <taxon>Spiralia</taxon>
        <taxon>Lophotrochozoa</taxon>
        <taxon>Mollusca</taxon>
        <taxon>Gastropoda</taxon>
        <taxon>Heterobranchia</taxon>
        <taxon>Euthyneura</taxon>
        <taxon>Panpulmonata</taxon>
        <taxon>Sacoglossa</taxon>
        <taxon>Placobranchoidea</taxon>
        <taxon>Plakobranchidae</taxon>
        <taxon>Plakobranchus</taxon>
    </lineage>
</organism>
<evidence type="ECO:0000313" key="2">
    <source>
        <dbReference type="Proteomes" id="UP000735302"/>
    </source>
</evidence>
<proteinExistence type="predicted"/>
<accession>A0AAV4DY13</accession>
<dbReference type="AlphaFoldDB" id="A0AAV4DY13"/>
<dbReference type="EMBL" id="BLXT01008440">
    <property type="protein sequence ID" value="GFO48746.1"/>
    <property type="molecule type" value="Genomic_DNA"/>
</dbReference>
<reference evidence="1 2" key="1">
    <citation type="journal article" date="2021" name="Elife">
        <title>Chloroplast acquisition without the gene transfer in kleptoplastic sea slugs, Plakobranchus ocellatus.</title>
        <authorList>
            <person name="Maeda T."/>
            <person name="Takahashi S."/>
            <person name="Yoshida T."/>
            <person name="Shimamura S."/>
            <person name="Takaki Y."/>
            <person name="Nagai Y."/>
            <person name="Toyoda A."/>
            <person name="Suzuki Y."/>
            <person name="Arimoto A."/>
            <person name="Ishii H."/>
            <person name="Satoh N."/>
            <person name="Nishiyama T."/>
            <person name="Hasebe M."/>
            <person name="Maruyama T."/>
            <person name="Minagawa J."/>
            <person name="Obokata J."/>
            <person name="Shigenobu S."/>
        </authorList>
    </citation>
    <scope>NUCLEOTIDE SEQUENCE [LARGE SCALE GENOMIC DNA]</scope>
</reference>
<comment type="caution">
    <text evidence="1">The sequence shown here is derived from an EMBL/GenBank/DDBJ whole genome shotgun (WGS) entry which is preliminary data.</text>
</comment>
<sequence length="82" mass="8553">MGRNGFPCHSNPWGRLWNSTASPGFQAGHCGHVTLPARPMTTGYGSAHDSAISNFLPGVNFIIGKACFLTSSIMVGFGGIGK</sequence>
<keyword evidence="2" id="KW-1185">Reference proteome</keyword>
<gene>
    <name evidence="1" type="ORF">PoB_007525100</name>
</gene>
<dbReference type="Proteomes" id="UP000735302">
    <property type="component" value="Unassembled WGS sequence"/>
</dbReference>